<dbReference type="Proteomes" id="UP000008922">
    <property type="component" value="Chromosome"/>
</dbReference>
<dbReference type="EMBL" id="AP012029">
    <property type="protein sequence ID" value="BAJ63202.1"/>
    <property type="molecule type" value="Genomic_DNA"/>
</dbReference>
<sequence length="537" mass="59658">MRFLTSFRSTLRINLMGWIVLLFGWILSACSLNPGTPVENYTVQIVVDGQALSLQVPAGTTVQNAIEKAGVALEALDRLEPPGYTVLKNGESVRVIRVREELKVEEITIPFDSQTVQNESLPENRTMIIQAGSNGKLERTIRILYEDGQEVSRSVVKEVRIVEPRPEIKMVGVQRPFTPTSIPGRLVYLSGGNAWLMEGNTGNRRPLVTSGDLDGRIFSLSPNKEWLLFTRRSSTEPGKEINTLWMLNLTDSEAQPVNLRAKNIIHFADWVPGQGLSITYSTVEPRTTAPGWQANNDLVLTRYSPSGIILETTTLVEANYGGAFGWWGTQFAWSPDGALLAYAQPNVVGLVNLETGELTPLIKITPYQTRSDWAWVPALAWSPNHQVLYTLTHAPRPGQDNAETSPYFDLSAYIVNSGTLIKIVEKSGMFSYPVVSPRNTDGSYQVAYLNNISSEQGDSGRYRLAVMDRDGSNNQQVFPEEGKLGLDPQEVVWSPEPFEDGTYRLAVIYQKNLFLVHPQTGEALQITGDGLIEKVDW</sequence>
<dbReference type="Pfam" id="PF03990">
    <property type="entry name" value="DUF348"/>
    <property type="match status" value="1"/>
</dbReference>
<dbReference type="KEGG" id="atm:ANT_11680"/>
<dbReference type="AlphaFoldDB" id="E8N438"/>
<dbReference type="SMART" id="SM01208">
    <property type="entry name" value="G5"/>
    <property type="match status" value="1"/>
</dbReference>
<dbReference type="SUPFAM" id="SSF82171">
    <property type="entry name" value="DPP6 N-terminal domain-like"/>
    <property type="match status" value="1"/>
</dbReference>
<evidence type="ECO:0000313" key="3">
    <source>
        <dbReference type="EMBL" id="BAJ63202.1"/>
    </source>
</evidence>
<evidence type="ECO:0000256" key="1">
    <source>
        <dbReference type="ARBA" id="ARBA00022729"/>
    </source>
</evidence>
<keyword evidence="4" id="KW-1185">Reference proteome</keyword>
<dbReference type="eggNOG" id="COG3583">
    <property type="taxonomic scope" value="Bacteria"/>
</dbReference>
<dbReference type="InterPro" id="IPR011042">
    <property type="entry name" value="6-blade_b-propeller_TolB-like"/>
</dbReference>
<protein>
    <recommendedName>
        <fullName evidence="2">G5 domain-containing protein</fullName>
    </recommendedName>
</protein>
<organism evidence="3 4">
    <name type="scientific">Anaerolinea thermophila (strain DSM 14523 / JCM 11388 / NBRC 100420 / UNI-1)</name>
    <dbReference type="NCBI Taxonomy" id="926569"/>
    <lineage>
        <taxon>Bacteria</taxon>
        <taxon>Bacillati</taxon>
        <taxon>Chloroflexota</taxon>
        <taxon>Anaerolineae</taxon>
        <taxon>Anaerolineales</taxon>
        <taxon>Anaerolineaceae</taxon>
        <taxon>Anaerolinea</taxon>
    </lineage>
</organism>
<name>E8N438_ANATU</name>
<dbReference type="HOGENOM" id="CLU_506849_0_0_0"/>
<evidence type="ECO:0000313" key="4">
    <source>
        <dbReference type="Proteomes" id="UP000008922"/>
    </source>
</evidence>
<accession>E8N438</accession>
<dbReference type="eggNOG" id="COG0823">
    <property type="taxonomic scope" value="Bacteria"/>
</dbReference>
<dbReference type="InParanoid" id="E8N438"/>
<gene>
    <name evidence="3" type="ordered locus">ANT_11680</name>
</gene>
<dbReference type="Gene3D" id="2.20.230.10">
    <property type="entry name" value="Resuscitation-promoting factor rpfb"/>
    <property type="match status" value="1"/>
</dbReference>
<proteinExistence type="predicted"/>
<evidence type="ECO:0000259" key="2">
    <source>
        <dbReference type="PROSITE" id="PS51109"/>
    </source>
</evidence>
<dbReference type="InterPro" id="IPR011098">
    <property type="entry name" value="G5_dom"/>
</dbReference>
<dbReference type="PROSITE" id="PS51257">
    <property type="entry name" value="PROKAR_LIPOPROTEIN"/>
    <property type="match status" value="1"/>
</dbReference>
<dbReference type="InterPro" id="IPR007137">
    <property type="entry name" value="DUF348"/>
</dbReference>
<feature type="domain" description="G5" evidence="2">
    <location>
        <begin position="95"/>
        <end position="175"/>
    </location>
</feature>
<dbReference type="RefSeq" id="WP_013559590.1">
    <property type="nucleotide sequence ID" value="NC_014960.1"/>
</dbReference>
<dbReference type="Gene3D" id="2.120.10.30">
    <property type="entry name" value="TolB, C-terminal domain"/>
    <property type="match status" value="1"/>
</dbReference>
<dbReference type="PROSITE" id="PS51109">
    <property type="entry name" value="G5"/>
    <property type="match status" value="1"/>
</dbReference>
<reference evidence="3 4" key="1">
    <citation type="submission" date="2010-12" db="EMBL/GenBank/DDBJ databases">
        <title>Whole genome sequence of Anaerolinea thermophila UNI-1.</title>
        <authorList>
            <person name="Narita-Yamada S."/>
            <person name="Kishi E."/>
            <person name="Watanabe Y."/>
            <person name="Takasaki K."/>
            <person name="Ankai A."/>
            <person name="Oguchi A."/>
            <person name="Fukui S."/>
            <person name="Takahashi M."/>
            <person name="Yashiro I."/>
            <person name="Hosoyama A."/>
            <person name="Sekiguchi Y."/>
            <person name="Hanada S."/>
            <person name="Fujita N."/>
        </authorList>
    </citation>
    <scope>NUCLEOTIDE SEQUENCE [LARGE SCALE GENOMIC DNA]</scope>
    <source>
        <strain evidence="4">DSM 14523 / JCM 11388 / NBRC 100420 / UNI-1</strain>
    </source>
</reference>
<dbReference type="STRING" id="926569.ANT_11680"/>
<dbReference type="Pfam" id="PF07501">
    <property type="entry name" value="G5"/>
    <property type="match status" value="1"/>
</dbReference>
<keyword evidence="1" id="KW-0732">Signal</keyword>